<dbReference type="OrthoDB" id="7583164at2"/>
<comment type="caution">
    <text evidence="2">The sequence shown here is derived from an EMBL/GenBank/DDBJ whole genome shotgun (WGS) entry which is preliminary data.</text>
</comment>
<feature type="transmembrane region" description="Helical" evidence="1">
    <location>
        <begin position="67"/>
        <end position="86"/>
    </location>
</feature>
<evidence type="ECO:0000256" key="1">
    <source>
        <dbReference type="SAM" id="Phobius"/>
    </source>
</evidence>
<dbReference type="Pfam" id="PF11804">
    <property type="entry name" value="DUF3325"/>
    <property type="match status" value="1"/>
</dbReference>
<evidence type="ECO:0000313" key="2">
    <source>
        <dbReference type="EMBL" id="TXC71234.1"/>
    </source>
</evidence>
<accession>A0A5C6UFJ1</accession>
<keyword evidence="1" id="KW-1133">Transmembrane helix</keyword>
<keyword evidence="3" id="KW-1185">Reference proteome</keyword>
<gene>
    <name evidence="2" type="ORF">FSB78_09940</name>
</gene>
<dbReference type="AlphaFoldDB" id="A0A5C6UFJ1"/>
<organism evidence="2 3">
    <name type="scientific">Sphingomonas ginsenosidivorax</name>
    <dbReference type="NCBI Taxonomy" id="862135"/>
    <lineage>
        <taxon>Bacteria</taxon>
        <taxon>Pseudomonadati</taxon>
        <taxon>Pseudomonadota</taxon>
        <taxon>Alphaproteobacteria</taxon>
        <taxon>Sphingomonadales</taxon>
        <taxon>Sphingomonadaceae</taxon>
        <taxon>Sphingomonas</taxon>
    </lineage>
</organism>
<evidence type="ECO:0000313" key="3">
    <source>
        <dbReference type="Proteomes" id="UP000321250"/>
    </source>
</evidence>
<name>A0A5C6UFJ1_9SPHN</name>
<dbReference type="RefSeq" id="WP_147082324.1">
    <property type="nucleotide sequence ID" value="NZ_VOQR01000001.1"/>
</dbReference>
<reference evidence="2 3" key="1">
    <citation type="journal article" date="2013" name="Antonie Van Leeuwenhoek">
        <title>Sphingomonas ginsenosidivorax sp. nov., with the ability to transform ginsenosides.</title>
        <authorList>
            <person name="Jin X.F."/>
            <person name="Kim J.K."/>
            <person name="Liu Q.M."/>
            <person name="Kang M.S."/>
            <person name="He D."/>
            <person name="Jin F.X."/>
            <person name="Kim S.C."/>
            <person name="Im W.T."/>
        </authorList>
    </citation>
    <scope>NUCLEOTIDE SEQUENCE [LARGE SCALE GENOMIC DNA]</scope>
    <source>
        <strain evidence="2 3">KHI67</strain>
    </source>
</reference>
<protein>
    <submittedName>
        <fullName evidence="2">DUF3325 domain-containing protein</fullName>
    </submittedName>
</protein>
<keyword evidence="1" id="KW-0812">Transmembrane</keyword>
<dbReference type="Proteomes" id="UP000321250">
    <property type="component" value="Unassembled WGS sequence"/>
</dbReference>
<dbReference type="EMBL" id="VOQR01000001">
    <property type="protein sequence ID" value="TXC71234.1"/>
    <property type="molecule type" value="Genomic_DNA"/>
</dbReference>
<sequence>MRILTLLLACVAFVLLGVATDVHHRRRFGWCPPKHRSRMLRTSGWLVLFASVISALLARGWVFGPILWTGAIMAGAGIAFLILNFIPARVDPRHSQSSVEGL</sequence>
<proteinExistence type="predicted"/>
<feature type="transmembrane region" description="Helical" evidence="1">
    <location>
        <begin position="43"/>
        <end position="62"/>
    </location>
</feature>
<keyword evidence="1" id="KW-0472">Membrane</keyword>
<dbReference type="InterPro" id="IPR021762">
    <property type="entry name" value="DUF3325"/>
</dbReference>